<dbReference type="PANTHER" id="PTHR42901">
    <property type="entry name" value="ALCOHOL DEHYDROGENASE"/>
    <property type="match status" value="1"/>
</dbReference>
<dbReference type="RefSeq" id="WP_377929413.1">
    <property type="nucleotide sequence ID" value="NZ_JBHUEM010000039.1"/>
</dbReference>
<proteinExistence type="inferred from homology"/>
<evidence type="ECO:0000313" key="5">
    <source>
        <dbReference type="Proteomes" id="UP001597214"/>
    </source>
</evidence>
<protein>
    <submittedName>
        <fullName evidence="4">SDR family NAD(P)-dependent oxidoreductase</fullName>
        <ecNumber evidence="4">1.1.1.-</ecNumber>
    </submittedName>
</protein>
<reference evidence="5" key="1">
    <citation type="journal article" date="2019" name="Int. J. Syst. Evol. Microbiol.">
        <title>The Global Catalogue of Microorganisms (GCM) 10K type strain sequencing project: providing services to taxonomists for standard genome sequencing and annotation.</title>
        <authorList>
            <consortium name="The Broad Institute Genomics Platform"/>
            <consortium name="The Broad Institute Genome Sequencing Center for Infectious Disease"/>
            <person name="Wu L."/>
            <person name="Ma J."/>
        </authorList>
    </citation>
    <scope>NUCLEOTIDE SEQUENCE [LARGE SCALE GENOMIC DNA]</scope>
    <source>
        <strain evidence="5">CCUG 49339</strain>
    </source>
</reference>
<evidence type="ECO:0000256" key="2">
    <source>
        <dbReference type="ARBA" id="ARBA00023002"/>
    </source>
</evidence>
<dbReference type="InterPro" id="IPR002347">
    <property type="entry name" value="SDR_fam"/>
</dbReference>
<evidence type="ECO:0000256" key="3">
    <source>
        <dbReference type="RuleBase" id="RU000363"/>
    </source>
</evidence>
<evidence type="ECO:0000256" key="1">
    <source>
        <dbReference type="ARBA" id="ARBA00006484"/>
    </source>
</evidence>
<gene>
    <name evidence="4" type="ORF">ACFSCX_16865</name>
</gene>
<evidence type="ECO:0000313" key="4">
    <source>
        <dbReference type="EMBL" id="MFD1738201.1"/>
    </source>
</evidence>
<comment type="caution">
    <text evidence="4">The sequence shown here is derived from an EMBL/GenBank/DDBJ whole genome shotgun (WGS) entry which is preliminary data.</text>
</comment>
<keyword evidence="2 4" id="KW-0560">Oxidoreductase</keyword>
<dbReference type="SUPFAM" id="SSF51735">
    <property type="entry name" value="NAD(P)-binding Rossmann-fold domains"/>
    <property type="match status" value="1"/>
</dbReference>
<dbReference type="PRINTS" id="PR00080">
    <property type="entry name" value="SDRFAMILY"/>
</dbReference>
<keyword evidence="5" id="KW-1185">Reference proteome</keyword>
<dbReference type="PANTHER" id="PTHR42901:SF1">
    <property type="entry name" value="ALCOHOL DEHYDROGENASE"/>
    <property type="match status" value="1"/>
</dbReference>
<accession>A0ABW4LTL7</accession>
<dbReference type="InterPro" id="IPR020904">
    <property type="entry name" value="Sc_DH/Rdtase_CS"/>
</dbReference>
<organism evidence="4 5">
    <name type="scientific">Bacillus salitolerans</name>
    <dbReference type="NCBI Taxonomy" id="1437434"/>
    <lineage>
        <taxon>Bacteria</taxon>
        <taxon>Bacillati</taxon>
        <taxon>Bacillota</taxon>
        <taxon>Bacilli</taxon>
        <taxon>Bacillales</taxon>
        <taxon>Bacillaceae</taxon>
        <taxon>Bacillus</taxon>
    </lineage>
</organism>
<dbReference type="EMBL" id="JBHUEM010000039">
    <property type="protein sequence ID" value="MFD1738201.1"/>
    <property type="molecule type" value="Genomic_DNA"/>
</dbReference>
<dbReference type="EC" id="1.1.1.-" evidence="4"/>
<comment type="similarity">
    <text evidence="1 3">Belongs to the short-chain dehydrogenases/reductases (SDR) family.</text>
</comment>
<dbReference type="PROSITE" id="PS00061">
    <property type="entry name" value="ADH_SHORT"/>
    <property type="match status" value="1"/>
</dbReference>
<dbReference type="Proteomes" id="UP001597214">
    <property type="component" value="Unassembled WGS sequence"/>
</dbReference>
<dbReference type="Gene3D" id="3.40.50.720">
    <property type="entry name" value="NAD(P)-binding Rossmann-like Domain"/>
    <property type="match status" value="1"/>
</dbReference>
<dbReference type="CDD" id="cd05233">
    <property type="entry name" value="SDR_c"/>
    <property type="match status" value="1"/>
</dbReference>
<dbReference type="GO" id="GO:0016491">
    <property type="term" value="F:oxidoreductase activity"/>
    <property type="evidence" value="ECO:0007669"/>
    <property type="project" value="UniProtKB-KW"/>
</dbReference>
<name>A0ABW4LTL7_9BACI</name>
<dbReference type="Pfam" id="PF00106">
    <property type="entry name" value="adh_short"/>
    <property type="match status" value="1"/>
</dbReference>
<dbReference type="PRINTS" id="PR00081">
    <property type="entry name" value="GDHRDH"/>
</dbReference>
<dbReference type="InterPro" id="IPR036291">
    <property type="entry name" value="NAD(P)-bd_dom_sf"/>
</dbReference>
<sequence>MKGNQKVAMITGASKGLGKALAIAFAKEGYRLAICSRGEEALQQVKKELESMGAEVIAVIADVAKIRDVDRFVSVVENVYGQIDVLVNNASIFGHGPKLLLDYSAEKFEEVLSVNVMNPFLLTKRVLPGMLSRNEGSVINVTSEAGRTGFAEWGAYGISKFAVEGLTQTWAEELEETGVRINMVDPGEMNTEMHDIAVPSCDYELAEPNEVVGVFLYLGSDQSIAVNGQRFEAQSFLESKGSGEK</sequence>